<dbReference type="InterPro" id="IPR032675">
    <property type="entry name" value="LRR_dom_sf"/>
</dbReference>
<dbReference type="EMBL" id="JAUHTR010000014">
    <property type="protein sequence ID" value="MDN4526717.1"/>
    <property type="molecule type" value="Genomic_DNA"/>
</dbReference>
<dbReference type="RefSeq" id="WP_301167739.1">
    <property type="nucleotide sequence ID" value="NZ_JAUHTR010000014.1"/>
</dbReference>
<dbReference type="InterPro" id="IPR018763">
    <property type="entry name" value="DUF2334"/>
</dbReference>
<dbReference type="Proteomes" id="UP001172721">
    <property type="component" value="Unassembled WGS sequence"/>
</dbReference>
<dbReference type="SUPFAM" id="SSF88713">
    <property type="entry name" value="Glycoside hydrolase/deacetylase"/>
    <property type="match status" value="1"/>
</dbReference>
<evidence type="ECO:0000313" key="1">
    <source>
        <dbReference type="EMBL" id="MDN4526717.1"/>
    </source>
</evidence>
<name>A0ABT8I0Z5_9BACL</name>
<sequence length="373" mass="44097">MIARYKKSMLNAYYNYRYWQNIIQSMKYNLKDINSQHNKTCTYLNKPGIAFSFDDNFRIHHWLQYGKGLFGYYDVKVTFNINAFHHFENERSFTQEEIDMLLDLQSNGHEIAHHGFKHKRATDFVEMFGMEKWISEEILTLFEWMEEQTHSLTKEKLKKPATFAFPYFKSNKECVNALVPKYFKVVRGHLDKQNLIPFNYTGFTPSICIDVKFLKSIKMLKKILKFLKEFNKNLILTCHSILPDEQNWDDFGWGKESKPAGQWRISPKLLGEIIEIAKENGLAFYTTSELAGIASFIDRNLESYIRYTFASSRKWIMIEDLENVTQLDLSNKNITNLDGLQYFSNLESINLIGNNINDYRLLKKIPKLRKILQ</sequence>
<organism evidence="1 2">
    <name type="scientific">Fictibacillus fluitans</name>
    <dbReference type="NCBI Taxonomy" id="3058422"/>
    <lineage>
        <taxon>Bacteria</taxon>
        <taxon>Bacillati</taxon>
        <taxon>Bacillota</taxon>
        <taxon>Bacilli</taxon>
        <taxon>Bacillales</taxon>
        <taxon>Fictibacillaceae</taxon>
        <taxon>Fictibacillus</taxon>
    </lineage>
</organism>
<evidence type="ECO:0000313" key="2">
    <source>
        <dbReference type="Proteomes" id="UP001172721"/>
    </source>
</evidence>
<dbReference type="Gene3D" id="3.80.10.10">
    <property type="entry name" value="Ribonuclease Inhibitor"/>
    <property type="match status" value="1"/>
</dbReference>
<dbReference type="InterPro" id="IPR011330">
    <property type="entry name" value="Glyco_hydro/deAcase_b/a-brl"/>
</dbReference>
<protein>
    <submittedName>
        <fullName evidence="1">Polysaccharide deacetylase</fullName>
    </submittedName>
</protein>
<proteinExistence type="predicted"/>
<dbReference type="SUPFAM" id="SSF52058">
    <property type="entry name" value="L domain-like"/>
    <property type="match status" value="1"/>
</dbReference>
<accession>A0ABT8I0Z5</accession>
<dbReference type="Gene3D" id="3.20.20.370">
    <property type="entry name" value="Glycoside hydrolase/deacetylase"/>
    <property type="match status" value="1"/>
</dbReference>
<dbReference type="Pfam" id="PF10096">
    <property type="entry name" value="DUF2334"/>
    <property type="match status" value="1"/>
</dbReference>
<keyword evidence="2" id="KW-1185">Reference proteome</keyword>
<reference evidence="1" key="1">
    <citation type="submission" date="2023-07" db="EMBL/GenBank/DDBJ databases">
        <title>Fictibacillus sp. isolated from freshwater pond.</title>
        <authorList>
            <person name="Kirdat K."/>
            <person name="Bhat A."/>
            <person name="Mourya A."/>
            <person name="Yadav A."/>
        </authorList>
    </citation>
    <scope>NUCLEOTIDE SEQUENCE</scope>
    <source>
        <strain evidence="1">NE201</strain>
    </source>
</reference>
<gene>
    <name evidence="1" type="ORF">QYB97_19710</name>
</gene>
<comment type="caution">
    <text evidence="1">The sequence shown here is derived from an EMBL/GenBank/DDBJ whole genome shotgun (WGS) entry which is preliminary data.</text>
</comment>